<feature type="compositionally biased region" description="Low complexity" evidence="1">
    <location>
        <begin position="653"/>
        <end position="663"/>
    </location>
</feature>
<keyword evidence="2" id="KW-0812">Transmembrane</keyword>
<dbReference type="GeneID" id="106818086"/>
<name>A0ABM1F1G8_PRICU</name>
<keyword evidence="2" id="KW-0472">Membrane</keyword>
<dbReference type="InterPro" id="IPR022048">
    <property type="entry name" value="Envelope_fusion-like"/>
</dbReference>
<sequence length="663" mass="74705">MDDYMDTLRRQLLLLTEIKLPGGDIDKGNGRVNLRDRLPFPDQRDILDYADVQAKRASVQIADSAYRMFQVQLGWFTERMNALERKMDNLHALHHTRRTRSIFSGIGKLSKFLFGTATDDDVQQLQQNIAAMQISQTQTHHIIDQALTVINYTKIHTQMNTQILRDVIRDTKKVATAVETVTRQVYEWRTAAAHESMMISRLQVALTGLQLAFAHARDQIDAIQRYVNILLTGRLPPTLVPPTQLSEILAAIQESLPDTVTLPYPYSTQLLRYYDMITAVVVPTPDALHVLAFISLSYRDMDFRIYEIITPPVFLPNSTSTKTGLTSQTAAYYETDNRYIGISLDRSVYIYPDALRLQSCLRQHRVICDVYSPIFPATAINSCAIALYQNDVNQIQTLCHKRVVFYRKPDPQARYIANGKWLISAPAPFKIVISCQAHSTAQIKVTELTIERQKLIQLRSGCKADAAAFTLPPYFFHETNVSGSAPAQALPEIIRQIPQIWKQLYEVHNGIVINSTALIPTAVVPPQLYADADLDVSFTDLVAAVERGKQIASQGTAYDHWDTADYHVNTHHSAVYGILAGIIIMAGIALVCYFRCYKRGLWQRFQPTIPVTFRAGGVQRAALPRDPTPVNENRKAEIEMMDIPLRSPPTTPTPTYATITSTS</sequence>
<evidence type="ECO:0000313" key="3">
    <source>
        <dbReference type="Proteomes" id="UP000695022"/>
    </source>
</evidence>
<keyword evidence="3" id="KW-1185">Reference proteome</keyword>
<dbReference type="Pfam" id="PF12259">
    <property type="entry name" value="Baculo_F"/>
    <property type="match status" value="1"/>
</dbReference>
<feature type="region of interest" description="Disordered" evidence="1">
    <location>
        <begin position="644"/>
        <end position="663"/>
    </location>
</feature>
<dbReference type="Proteomes" id="UP000695022">
    <property type="component" value="Unplaced"/>
</dbReference>
<accession>A0ABM1F1G8</accession>
<evidence type="ECO:0000313" key="4">
    <source>
        <dbReference type="RefSeq" id="XP_014678289.1"/>
    </source>
</evidence>
<dbReference type="RefSeq" id="XP_014678289.1">
    <property type="nucleotide sequence ID" value="XM_014822803.1"/>
</dbReference>
<gene>
    <name evidence="4" type="primary">LOC106818086</name>
</gene>
<organism evidence="3 4">
    <name type="scientific">Priapulus caudatus</name>
    <name type="common">Priapulid worm</name>
    <dbReference type="NCBI Taxonomy" id="37621"/>
    <lineage>
        <taxon>Eukaryota</taxon>
        <taxon>Metazoa</taxon>
        <taxon>Ecdysozoa</taxon>
        <taxon>Scalidophora</taxon>
        <taxon>Priapulida</taxon>
        <taxon>Priapulimorpha</taxon>
        <taxon>Priapulimorphida</taxon>
        <taxon>Priapulidae</taxon>
        <taxon>Priapulus</taxon>
    </lineage>
</organism>
<reference evidence="4" key="1">
    <citation type="submission" date="2025-08" db="UniProtKB">
        <authorList>
            <consortium name="RefSeq"/>
        </authorList>
    </citation>
    <scope>IDENTIFICATION</scope>
</reference>
<feature type="transmembrane region" description="Helical" evidence="2">
    <location>
        <begin position="574"/>
        <end position="594"/>
    </location>
</feature>
<keyword evidence="2" id="KW-1133">Transmembrane helix</keyword>
<feature type="non-terminal residue" evidence="4">
    <location>
        <position position="663"/>
    </location>
</feature>
<evidence type="ECO:0000256" key="1">
    <source>
        <dbReference type="SAM" id="MobiDB-lite"/>
    </source>
</evidence>
<evidence type="ECO:0000256" key="2">
    <source>
        <dbReference type="SAM" id="Phobius"/>
    </source>
</evidence>
<proteinExistence type="predicted"/>
<protein>
    <submittedName>
        <fullName evidence="4">Uncharacterized protein LOC106818086</fullName>
    </submittedName>
</protein>